<keyword evidence="1 3" id="KW-0963">Cytoplasm</keyword>
<gene>
    <name evidence="5" type="primary">raiA</name>
    <name evidence="3" type="synonym">hpf</name>
    <name evidence="5" type="ORF">HLPR_02370</name>
</gene>
<dbReference type="GO" id="GO:0045900">
    <property type="term" value="P:negative regulation of translational elongation"/>
    <property type="evidence" value="ECO:0007669"/>
    <property type="project" value="TreeGrafter"/>
</dbReference>
<dbReference type="SUPFAM" id="SSF69754">
    <property type="entry name" value="Ribosome binding protein Y (YfiA homologue)"/>
    <property type="match status" value="1"/>
</dbReference>
<protein>
    <recommendedName>
        <fullName evidence="3">Ribosome hibernation promoting factor</fullName>
        <shortName evidence="3">HPF</shortName>
    </recommendedName>
</protein>
<name>A0AAU9EKZ1_9FIRM</name>
<dbReference type="PANTHER" id="PTHR33231">
    <property type="entry name" value="30S RIBOSOMAL PROTEIN"/>
    <property type="match status" value="1"/>
</dbReference>
<dbReference type="PANTHER" id="PTHR33231:SF1">
    <property type="entry name" value="30S RIBOSOMAL PROTEIN"/>
    <property type="match status" value="1"/>
</dbReference>
<proteinExistence type="inferred from homology"/>
<dbReference type="InterPro" id="IPR038416">
    <property type="entry name" value="Ribosom_S30AE_C_sf"/>
</dbReference>
<dbReference type="InterPro" id="IPR036567">
    <property type="entry name" value="RHF-like"/>
</dbReference>
<accession>A0AAU9EKZ1</accession>
<dbReference type="EMBL" id="AP028654">
    <property type="protein sequence ID" value="BEP27906.1"/>
    <property type="molecule type" value="Genomic_DNA"/>
</dbReference>
<dbReference type="CDD" id="cd00552">
    <property type="entry name" value="RaiA"/>
    <property type="match status" value="1"/>
</dbReference>
<evidence type="ECO:0000256" key="2">
    <source>
        <dbReference type="ARBA" id="ARBA00022845"/>
    </source>
</evidence>
<dbReference type="GO" id="GO:0043024">
    <property type="term" value="F:ribosomal small subunit binding"/>
    <property type="evidence" value="ECO:0007669"/>
    <property type="project" value="TreeGrafter"/>
</dbReference>
<dbReference type="Gene3D" id="3.30.505.50">
    <property type="entry name" value="Sigma 54 modulation/S30EA ribosomal protein, C-terminal domain"/>
    <property type="match status" value="1"/>
</dbReference>
<dbReference type="InterPro" id="IPR050574">
    <property type="entry name" value="HPF/YfiA_ribosome-assoc"/>
</dbReference>
<dbReference type="Gene3D" id="3.30.160.100">
    <property type="entry name" value="Ribosome hibernation promotion factor-like"/>
    <property type="match status" value="1"/>
</dbReference>
<evidence type="ECO:0000256" key="3">
    <source>
        <dbReference type="HAMAP-Rule" id="MF_00839"/>
    </source>
</evidence>
<dbReference type="InterPro" id="IPR032528">
    <property type="entry name" value="Ribosom_S30AE_C"/>
</dbReference>
<comment type="subunit">
    <text evidence="3">Interacts with 100S ribosomes.</text>
</comment>
<dbReference type="Proteomes" id="UP001321786">
    <property type="component" value="Chromosome"/>
</dbReference>
<dbReference type="AlphaFoldDB" id="A0AAU9EKZ1"/>
<dbReference type="InterPro" id="IPR034694">
    <property type="entry name" value="HPF_long/plastid"/>
</dbReference>
<evidence type="ECO:0000313" key="5">
    <source>
        <dbReference type="EMBL" id="BEP27906.1"/>
    </source>
</evidence>
<sequence>MKVNVTGRNLSLSEAIKNHVESKLEKFDKFFRSDIEAQVTLSHSKRKNKNVQVIEIYIPLKNDAAIRVQEESEDMYASVDMAIDKLNKQIVKHKTKLEKRYRGHDTIRFEQIPTSKEEQVLEIVKTKKFPVKPMDPEEAVLQMELLGHAFFVFRNGDTEEINVVYARKDGKYGLIEPGF</sequence>
<dbReference type="NCBIfam" id="TIGR00741">
    <property type="entry name" value="yfiA"/>
    <property type="match status" value="1"/>
</dbReference>
<comment type="similarity">
    <text evidence="3">Belongs to the HPF/YfiA ribosome-associated protein family. Long HPF subfamily.</text>
</comment>
<evidence type="ECO:0000259" key="4">
    <source>
        <dbReference type="Pfam" id="PF16321"/>
    </source>
</evidence>
<keyword evidence="6" id="KW-1185">Reference proteome</keyword>
<comment type="function">
    <text evidence="3">Required for dimerization of active 70S ribosomes into 100S ribosomes in stationary phase; 100S ribosomes are translationally inactive and sometimes present during exponential growth.</text>
</comment>
<dbReference type="Pfam" id="PF16321">
    <property type="entry name" value="Ribosom_S30AE_C"/>
    <property type="match status" value="1"/>
</dbReference>
<keyword evidence="2 3" id="KW-0810">Translation regulation</keyword>
<dbReference type="InterPro" id="IPR003489">
    <property type="entry name" value="RHF/RaiA"/>
</dbReference>
<dbReference type="HAMAP" id="MF_00839">
    <property type="entry name" value="HPF"/>
    <property type="match status" value="1"/>
</dbReference>
<dbReference type="KEGG" id="hprf:HLPR_02370"/>
<evidence type="ECO:0000256" key="1">
    <source>
        <dbReference type="ARBA" id="ARBA00022490"/>
    </source>
</evidence>
<dbReference type="Pfam" id="PF02482">
    <property type="entry name" value="Ribosomal_S30AE"/>
    <property type="match status" value="1"/>
</dbReference>
<dbReference type="RefSeq" id="WP_338536266.1">
    <property type="nucleotide sequence ID" value="NZ_AP028654.1"/>
</dbReference>
<organism evidence="5 6">
    <name type="scientific">Helicovermis profundi</name>
    <dbReference type="NCBI Taxonomy" id="3065157"/>
    <lineage>
        <taxon>Bacteria</taxon>
        <taxon>Bacillati</taxon>
        <taxon>Bacillota</taxon>
        <taxon>Clostridia</taxon>
        <taxon>Helicovermis</taxon>
    </lineage>
</organism>
<feature type="domain" description="Sigma 54 modulation/S30EA ribosomal protein C-terminal" evidence="4">
    <location>
        <begin position="122"/>
        <end position="174"/>
    </location>
</feature>
<comment type="subcellular location">
    <subcellularLocation>
        <location evidence="3">Cytoplasm</location>
    </subcellularLocation>
</comment>
<reference evidence="5 6" key="1">
    <citation type="submission" date="2023-08" db="EMBL/GenBank/DDBJ databases">
        <title>Helicovermis profunda gen. nov., sp. nov., a novel mesophilic, fermentative bacterium within the Bacillota from a deep-sea hydrothermal vent chimney.</title>
        <authorList>
            <person name="Miyazaki U."/>
            <person name="Mizutani D."/>
            <person name="Hashimoto Y."/>
            <person name="Tame A."/>
            <person name="Sawayama S."/>
            <person name="Miyazaki J."/>
            <person name="Takai K."/>
            <person name="Nakagawa S."/>
        </authorList>
    </citation>
    <scope>NUCLEOTIDE SEQUENCE [LARGE SCALE GENOMIC DNA]</scope>
    <source>
        <strain evidence="5 6">S502</strain>
    </source>
</reference>
<dbReference type="GO" id="GO:0022627">
    <property type="term" value="C:cytosolic small ribosomal subunit"/>
    <property type="evidence" value="ECO:0007669"/>
    <property type="project" value="TreeGrafter"/>
</dbReference>
<dbReference type="FunFam" id="3.30.505.50:FF:000001">
    <property type="entry name" value="Ribosome hibernation promoting factor"/>
    <property type="match status" value="1"/>
</dbReference>
<evidence type="ECO:0000313" key="6">
    <source>
        <dbReference type="Proteomes" id="UP001321786"/>
    </source>
</evidence>